<reference evidence="4" key="1">
    <citation type="submission" date="2016-10" db="EMBL/GenBank/DDBJ databases">
        <authorList>
            <person name="Varghese N."/>
            <person name="Submissions S."/>
        </authorList>
    </citation>
    <scope>NUCLEOTIDE SEQUENCE [LARGE SCALE GENOMIC DNA]</scope>
    <source>
        <strain evidence="4">DSM 10146</strain>
    </source>
</reference>
<keyword evidence="4" id="KW-1185">Reference proteome</keyword>
<evidence type="ECO:0000256" key="1">
    <source>
        <dbReference type="SAM" id="MobiDB-lite"/>
    </source>
</evidence>
<evidence type="ECO:0000256" key="2">
    <source>
        <dbReference type="SAM" id="Phobius"/>
    </source>
</evidence>
<dbReference type="RefSeq" id="WP_008887043.1">
    <property type="nucleotide sequence ID" value="NZ_FNAV01000003.1"/>
</dbReference>
<dbReference type="Proteomes" id="UP000198994">
    <property type="component" value="Unassembled WGS sequence"/>
</dbReference>
<name>A0A1G7CVF1_9RHOB</name>
<sequence>MTKMQINGSETGTVRVFHLDLPPEAVERFTTQAGTGEYPLQYALGASHLRPAFVDVVALRDLGDMALSAYLAEAYQVPSRELRDLRPQLDALHGHVVILPSQAFDHQSQELAVASPLRWVGTFSEERARPRGPKLRSTSAEGRSAGTAPTGEAPKSRALLFTLIALAVVVLLLAVALFGTAG</sequence>
<protein>
    <recommendedName>
        <fullName evidence="5">Aspartate carbamoyltransferase catalytic subunit</fullName>
    </recommendedName>
</protein>
<feature type="transmembrane region" description="Helical" evidence="2">
    <location>
        <begin position="158"/>
        <end position="179"/>
    </location>
</feature>
<feature type="region of interest" description="Disordered" evidence="1">
    <location>
        <begin position="128"/>
        <end position="152"/>
    </location>
</feature>
<evidence type="ECO:0000313" key="4">
    <source>
        <dbReference type="Proteomes" id="UP000198994"/>
    </source>
</evidence>
<dbReference type="EMBL" id="FNAV01000003">
    <property type="protein sequence ID" value="SDE43298.1"/>
    <property type="molecule type" value="Genomic_DNA"/>
</dbReference>
<evidence type="ECO:0008006" key="5">
    <source>
        <dbReference type="Google" id="ProtNLM"/>
    </source>
</evidence>
<evidence type="ECO:0000313" key="3">
    <source>
        <dbReference type="EMBL" id="SDE43298.1"/>
    </source>
</evidence>
<gene>
    <name evidence="3" type="ORF">SAMN04488105_103382</name>
</gene>
<proteinExistence type="predicted"/>
<keyword evidence="2" id="KW-1133">Transmembrane helix</keyword>
<keyword evidence="2" id="KW-0472">Membrane</keyword>
<dbReference type="STRING" id="282683.SAMN04488105_103382"/>
<accession>A0A1G7CVF1</accession>
<keyword evidence="2" id="KW-0812">Transmembrane</keyword>
<dbReference type="AlphaFoldDB" id="A0A1G7CVF1"/>
<organism evidence="3 4">
    <name type="scientific">Salipiger thiooxidans</name>
    <dbReference type="NCBI Taxonomy" id="282683"/>
    <lineage>
        <taxon>Bacteria</taxon>
        <taxon>Pseudomonadati</taxon>
        <taxon>Pseudomonadota</taxon>
        <taxon>Alphaproteobacteria</taxon>
        <taxon>Rhodobacterales</taxon>
        <taxon>Roseobacteraceae</taxon>
        <taxon>Salipiger</taxon>
    </lineage>
</organism>
<dbReference type="OrthoDB" id="7875742at2"/>